<dbReference type="GO" id="GO:0006511">
    <property type="term" value="P:ubiquitin-dependent protein catabolic process"/>
    <property type="evidence" value="ECO:0007669"/>
    <property type="project" value="InterPro"/>
</dbReference>
<evidence type="ECO:0000313" key="8">
    <source>
        <dbReference type="Proteomes" id="UP001279734"/>
    </source>
</evidence>
<accession>A0AAD3S4Y3</accession>
<name>A0AAD3S4Y3_NEPGR</name>
<dbReference type="InterPro" id="IPR036296">
    <property type="entry name" value="SKP1-like_dim_sf"/>
</dbReference>
<reference evidence="7" key="1">
    <citation type="submission" date="2023-05" db="EMBL/GenBank/DDBJ databases">
        <title>Nepenthes gracilis genome sequencing.</title>
        <authorList>
            <person name="Fukushima K."/>
        </authorList>
    </citation>
    <scope>NUCLEOTIDE SEQUENCE</scope>
    <source>
        <strain evidence="7">SING2019-196</strain>
    </source>
</reference>
<dbReference type="EMBL" id="BSYO01000005">
    <property type="protein sequence ID" value="GMH04371.1"/>
    <property type="molecule type" value="Genomic_DNA"/>
</dbReference>
<dbReference type="InterPro" id="IPR011333">
    <property type="entry name" value="SKP1/BTB/POZ_sf"/>
</dbReference>
<comment type="similarity">
    <text evidence="2 4">Belongs to the SKP1 family.</text>
</comment>
<keyword evidence="3 4" id="KW-0833">Ubl conjugation pathway</keyword>
<dbReference type="SUPFAM" id="SSF81382">
    <property type="entry name" value="Skp1 dimerisation domain-like"/>
    <property type="match status" value="1"/>
</dbReference>
<dbReference type="InterPro" id="IPR016897">
    <property type="entry name" value="SKP1"/>
</dbReference>
<evidence type="ECO:0000256" key="3">
    <source>
        <dbReference type="ARBA" id="ARBA00022786"/>
    </source>
</evidence>
<evidence type="ECO:0000256" key="4">
    <source>
        <dbReference type="PIRNR" id="PIRNR028729"/>
    </source>
</evidence>
<evidence type="ECO:0000256" key="1">
    <source>
        <dbReference type="ARBA" id="ARBA00004906"/>
    </source>
</evidence>
<dbReference type="GO" id="GO:0016567">
    <property type="term" value="P:protein ubiquitination"/>
    <property type="evidence" value="ECO:0007669"/>
    <property type="project" value="UniProtKB-UniRule"/>
</dbReference>
<dbReference type="AlphaFoldDB" id="A0AAD3S4Y3"/>
<evidence type="ECO:0000259" key="6">
    <source>
        <dbReference type="Pfam" id="PF03931"/>
    </source>
</evidence>
<dbReference type="SMART" id="SM00512">
    <property type="entry name" value="Skp1"/>
    <property type="match status" value="1"/>
</dbReference>
<dbReference type="GO" id="GO:0009867">
    <property type="term" value="P:jasmonic acid mediated signaling pathway"/>
    <property type="evidence" value="ECO:0007669"/>
    <property type="project" value="UniProtKB-ARBA"/>
</dbReference>
<keyword evidence="8" id="KW-1185">Reference proteome</keyword>
<dbReference type="Pfam" id="PF01466">
    <property type="entry name" value="Skp1"/>
    <property type="match status" value="1"/>
</dbReference>
<comment type="pathway">
    <text evidence="1 4">Protein modification; protein ubiquitination.</text>
</comment>
<dbReference type="PANTHER" id="PTHR11165">
    <property type="entry name" value="SKP1"/>
    <property type="match status" value="1"/>
</dbReference>
<dbReference type="PIRSF" id="PIRSF028729">
    <property type="entry name" value="E3_ubiquit_lig_SCF_Skp"/>
    <property type="match status" value="1"/>
</dbReference>
<evidence type="ECO:0000256" key="2">
    <source>
        <dbReference type="ARBA" id="ARBA00009993"/>
    </source>
</evidence>
<dbReference type="SUPFAM" id="SSF54695">
    <property type="entry name" value="POZ domain"/>
    <property type="match status" value="1"/>
</dbReference>
<dbReference type="Pfam" id="PF03931">
    <property type="entry name" value="Skp1_POZ"/>
    <property type="match status" value="1"/>
</dbReference>
<gene>
    <name evidence="7" type="ORF">Nepgr_006210</name>
</gene>
<organism evidence="7 8">
    <name type="scientific">Nepenthes gracilis</name>
    <name type="common">Slender pitcher plant</name>
    <dbReference type="NCBI Taxonomy" id="150966"/>
    <lineage>
        <taxon>Eukaryota</taxon>
        <taxon>Viridiplantae</taxon>
        <taxon>Streptophyta</taxon>
        <taxon>Embryophyta</taxon>
        <taxon>Tracheophyta</taxon>
        <taxon>Spermatophyta</taxon>
        <taxon>Magnoliopsida</taxon>
        <taxon>eudicotyledons</taxon>
        <taxon>Gunneridae</taxon>
        <taxon>Pentapetalae</taxon>
        <taxon>Caryophyllales</taxon>
        <taxon>Nepenthaceae</taxon>
        <taxon>Nepenthes</taxon>
    </lineage>
</organism>
<dbReference type="CDD" id="cd18322">
    <property type="entry name" value="BTB_POZ_SKP1"/>
    <property type="match status" value="1"/>
</dbReference>
<feature type="domain" description="SKP1 component dimerisation" evidence="5">
    <location>
        <begin position="117"/>
        <end position="164"/>
    </location>
</feature>
<dbReference type="Proteomes" id="UP001279734">
    <property type="component" value="Unassembled WGS sequence"/>
</dbReference>
<protein>
    <recommendedName>
        <fullName evidence="4">SKP1-like protein</fullName>
    </recommendedName>
</protein>
<sequence length="170" mass="19574">MSEKNVASESSAKNVVLRTSDEQEFVVEERIAVQWGTIKRIFEDTFTGKPIPLPNVDGKTLAKVIEYCKKRAETEPSSAEGEKREKELKRWDLEMFLDEPDDVIFNLALAANYLDIKDLLDAACEKIADTIKDFTVEDCRAFFGIESDFTPREEEEIRAEHRWAHDLSRN</sequence>
<feature type="domain" description="SKP1 component POZ" evidence="6">
    <location>
        <begin position="14"/>
        <end position="71"/>
    </location>
</feature>
<dbReference type="InterPro" id="IPR001232">
    <property type="entry name" value="SKP1-like"/>
</dbReference>
<comment type="caution">
    <text evidence="7">The sequence shown here is derived from an EMBL/GenBank/DDBJ whole genome shotgun (WGS) entry which is preliminary data.</text>
</comment>
<dbReference type="Gene3D" id="3.30.710.10">
    <property type="entry name" value="Potassium Channel Kv1.1, Chain A"/>
    <property type="match status" value="1"/>
</dbReference>
<evidence type="ECO:0000259" key="5">
    <source>
        <dbReference type="Pfam" id="PF01466"/>
    </source>
</evidence>
<comment type="subunit">
    <text evidence="4">Part of a SCF (SKP1-cullin-F-box) protein ligase complex.</text>
</comment>
<evidence type="ECO:0000313" key="7">
    <source>
        <dbReference type="EMBL" id="GMH04371.1"/>
    </source>
</evidence>
<proteinExistence type="inferred from homology"/>
<comment type="function">
    <text evidence="4">Involved in ubiquitination and subsequent proteasomal degradation of target proteins. Together with CUL1, RBX1 and a F-box protein, it forms a SCF E3 ubiquitin ligase complex. The functional specificity of this complex depends on the type of F-box protein. In the SCF complex, it serves as an adapter that links the F-box protein to CUL1.</text>
</comment>
<dbReference type="InterPro" id="IPR016072">
    <property type="entry name" value="Skp1_comp_dimer"/>
</dbReference>
<dbReference type="InterPro" id="IPR016073">
    <property type="entry name" value="Skp1_comp_POZ"/>
</dbReference>